<evidence type="ECO:0000256" key="1">
    <source>
        <dbReference type="SAM" id="MobiDB-lite"/>
    </source>
</evidence>
<feature type="compositionally biased region" description="Basic residues" evidence="1">
    <location>
        <begin position="520"/>
        <end position="529"/>
    </location>
</feature>
<feature type="region of interest" description="Disordered" evidence="1">
    <location>
        <begin position="469"/>
        <end position="529"/>
    </location>
</feature>
<feature type="compositionally biased region" description="Basic and acidic residues" evidence="1">
    <location>
        <begin position="508"/>
        <end position="519"/>
    </location>
</feature>
<name>A0A4S4M1N5_9APHY</name>
<feature type="compositionally biased region" description="Low complexity" evidence="1">
    <location>
        <begin position="487"/>
        <end position="497"/>
    </location>
</feature>
<organism evidence="4 5">
    <name type="scientific">Antrodiella citrinella</name>
    <dbReference type="NCBI Taxonomy" id="2447956"/>
    <lineage>
        <taxon>Eukaryota</taxon>
        <taxon>Fungi</taxon>
        <taxon>Dikarya</taxon>
        <taxon>Basidiomycota</taxon>
        <taxon>Agaricomycotina</taxon>
        <taxon>Agaricomycetes</taxon>
        <taxon>Polyporales</taxon>
        <taxon>Steccherinaceae</taxon>
        <taxon>Antrodiella</taxon>
    </lineage>
</organism>
<evidence type="ECO:0000259" key="3">
    <source>
        <dbReference type="Pfam" id="PF18721"/>
    </source>
</evidence>
<keyword evidence="5" id="KW-1185">Reference proteome</keyword>
<dbReference type="Pfam" id="PF18718">
    <property type="entry name" value="CxC5"/>
    <property type="match status" value="1"/>
</dbReference>
<evidence type="ECO:0000259" key="2">
    <source>
        <dbReference type="Pfam" id="PF18718"/>
    </source>
</evidence>
<dbReference type="InterPro" id="IPR041539">
    <property type="entry name" value="CxC5"/>
</dbReference>
<dbReference type="EMBL" id="SGPM01000564">
    <property type="protein sequence ID" value="THH18979.1"/>
    <property type="molecule type" value="Genomic_DNA"/>
</dbReference>
<feature type="domain" description="CxC6 like cysteine cluster associated with KDZ" evidence="3">
    <location>
        <begin position="348"/>
        <end position="412"/>
    </location>
</feature>
<proteinExistence type="predicted"/>
<reference evidence="4 5" key="1">
    <citation type="submission" date="2019-02" db="EMBL/GenBank/DDBJ databases">
        <title>Genome sequencing of the rare red list fungi Antrodiella citrinella (Flaviporus citrinellus).</title>
        <authorList>
            <person name="Buettner E."/>
            <person name="Kellner H."/>
        </authorList>
    </citation>
    <scope>NUCLEOTIDE SEQUENCE [LARGE SCALE GENOMIC DNA]</scope>
    <source>
        <strain evidence="4 5">DSM 108506</strain>
    </source>
</reference>
<feature type="domain" description="CxC5 like cysteine cluster associated with KDZ" evidence="2">
    <location>
        <begin position="125"/>
        <end position="240"/>
    </location>
</feature>
<dbReference type="OrthoDB" id="2800707at2759"/>
<dbReference type="AlphaFoldDB" id="A0A4S4M1N5"/>
<dbReference type="Proteomes" id="UP000308730">
    <property type="component" value="Unassembled WGS sequence"/>
</dbReference>
<sequence length="698" mass="78344">MSTESAPRYPIVNLLCRLQAHPELLSKLSFESLYLFVTHAAVLKNDILLSQRTTHNAPDCPPAFLPDSISTLLARTINVSLQDIRTCWTELKDMVWDDALVECLTASPEVMFARHGGYESGLTTLRFYPPSHFCIGKACSVSQAKTTLKTETFKQVSVFTRTGTVPGYDVSLTCRECRTVYHHNYYTHGGTRFYYSNTDIPKFLYIGEHQYAEAMLVVHWRHSFLKIQSSGSAIADTYNADGLMLTAADDNDDGDPLRSHQFSTRITSSQVWQSFWLLSLLSDIISTGAAALQVPDGGDQQERFTAAMEARNIRIQNDGLPDVLHRCNKCTRYYEREDGGIDKISCVVMDGITIGHPCCGVLNCHVPLANQRHRFCPNHANQNSICSVKDCSEPVVDGSLACCDPQHQEMERVSKERGQAFFQLQNRLKAARALKSSMTREEASEAALLDELETIIEEVTAAAPVQVLDEHQGTTQPPNPPKKSSKSTKTSKSTKSTKATKKKTSKKTTSEKPPTEGGRRMKAQFGRKRTHNEQVIVAPCGMIIARVTFFGAEGLNSVADFVHRVYDDNGAMPEVIFYDTNCKLTQVVKGDPLFIHTLLPVDVFHFNCKHSKSDTFCQENCNPAQFPELHKPEGGWFFNSSAAEQHNSWMGRYASICREMKPIHYNFFLDEMIIWRNRMTLMELKQSGAKPGTWKGFL</sequence>
<dbReference type="InterPro" id="IPR040898">
    <property type="entry name" value="CxC6"/>
</dbReference>
<gene>
    <name evidence="4" type="ORF">EUX98_g8864</name>
</gene>
<dbReference type="Pfam" id="PF18721">
    <property type="entry name" value="CxC6"/>
    <property type="match status" value="1"/>
</dbReference>
<evidence type="ECO:0008006" key="6">
    <source>
        <dbReference type="Google" id="ProtNLM"/>
    </source>
</evidence>
<protein>
    <recommendedName>
        <fullName evidence="6">CxC5 like cysteine cluster associated with KDZ domain-containing protein</fullName>
    </recommendedName>
</protein>
<evidence type="ECO:0000313" key="4">
    <source>
        <dbReference type="EMBL" id="THH18979.1"/>
    </source>
</evidence>
<accession>A0A4S4M1N5</accession>
<comment type="caution">
    <text evidence="4">The sequence shown here is derived from an EMBL/GenBank/DDBJ whole genome shotgun (WGS) entry which is preliminary data.</text>
</comment>
<evidence type="ECO:0000313" key="5">
    <source>
        <dbReference type="Proteomes" id="UP000308730"/>
    </source>
</evidence>